<keyword evidence="11" id="KW-1185">Reference proteome</keyword>
<gene>
    <name evidence="10" type="ORF">SI65_07369</name>
</gene>
<feature type="domain" description="RING-type" evidence="9">
    <location>
        <begin position="43"/>
        <end position="83"/>
    </location>
</feature>
<feature type="compositionally biased region" description="Basic and acidic residues" evidence="8">
    <location>
        <begin position="126"/>
        <end position="152"/>
    </location>
</feature>
<dbReference type="GO" id="GO:0006513">
    <property type="term" value="P:protein monoubiquitination"/>
    <property type="evidence" value="ECO:0007669"/>
    <property type="project" value="TreeGrafter"/>
</dbReference>
<dbReference type="STRING" id="573508.A0A1E3B847"/>
<feature type="region of interest" description="Disordered" evidence="8">
    <location>
        <begin position="100"/>
        <end position="153"/>
    </location>
</feature>
<dbReference type="InterPro" id="IPR013083">
    <property type="entry name" value="Znf_RING/FYVE/PHD"/>
</dbReference>
<dbReference type="GO" id="GO:0000209">
    <property type="term" value="P:protein polyubiquitination"/>
    <property type="evidence" value="ECO:0007669"/>
    <property type="project" value="TreeGrafter"/>
</dbReference>
<keyword evidence="4" id="KW-0805">Transcription regulation</keyword>
<keyword evidence="6" id="KW-0862">Zinc</keyword>
<comment type="catalytic activity">
    <reaction evidence="1">
        <text>S-ubiquitinyl-[E2 ubiquitin-conjugating enzyme]-L-cysteine + [acceptor protein]-L-lysine = [E2 ubiquitin-conjugating enzyme]-L-cysteine + N(6)-ubiquitinyl-[acceptor protein]-L-lysine.</text>
        <dbReference type="EC" id="2.3.2.27"/>
    </reaction>
</comment>
<dbReference type="PANTHER" id="PTHR46077:SF1">
    <property type="entry name" value="TOP1 BINDING ARGININE_SERINE RICH PROTEIN, E3 UBIQUITIN LIGASE"/>
    <property type="match status" value="1"/>
</dbReference>
<dbReference type="EMBL" id="JXNT01000009">
    <property type="protein sequence ID" value="ODM16971.1"/>
    <property type="molecule type" value="Genomic_DNA"/>
</dbReference>
<keyword evidence="5" id="KW-0804">Transcription</keyword>
<proteinExistence type="predicted"/>
<dbReference type="AlphaFoldDB" id="A0A1E3B847"/>
<comment type="caution">
    <text evidence="10">The sequence shown here is derived from an EMBL/GenBank/DDBJ whole genome shotgun (WGS) entry which is preliminary data.</text>
</comment>
<feature type="region of interest" description="Disordered" evidence="8">
    <location>
        <begin position="208"/>
        <end position="235"/>
    </location>
</feature>
<feature type="compositionally biased region" description="Basic and acidic residues" evidence="8">
    <location>
        <begin position="321"/>
        <end position="337"/>
    </location>
</feature>
<dbReference type="OrthoDB" id="21204at2759"/>
<dbReference type="Proteomes" id="UP000094569">
    <property type="component" value="Unassembled WGS sequence"/>
</dbReference>
<feature type="region of interest" description="Disordered" evidence="8">
    <location>
        <begin position="307"/>
        <end position="377"/>
    </location>
</feature>
<dbReference type="SUPFAM" id="SSF57850">
    <property type="entry name" value="RING/U-box"/>
    <property type="match status" value="1"/>
</dbReference>
<feature type="compositionally biased region" description="Basic and acidic residues" evidence="8">
    <location>
        <begin position="350"/>
        <end position="359"/>
    </location>
</feature>
<feature type="coiled-coil region" evidence="7">
    <location>
        <begin position="9"/>
        <end position="39"/>
    </location>
</feature>
<evidence type="ECO:0000256" key="2">
    <source>
        <dbReference type="ARBA" id="ARBA00012483"/>
    </source>
</evidence>
<keyword evidence="7" id="KW-0175">Coiled coil</keyword>
<dbReference type="VEuPathDB" id="FungiDB:SI65_07369"/>
<dbReference type="GO" id="GO:0008270">
    <property type="term" value="F:zinc ion binding"/>
    <property type="evidence" value="ECO:0007669"/>
    <property type="project" value="UniProtKB-KW"/>
</dbReference>
<evidence type="ECO:0000259" key="9">
    <source>
        <dbReference type="PROSITE" id="PS50089"/>
    </source>
</evidence>
<evidence type="ECO:0000256" key="6">
    <source>
        <dbReference type="PROSITE-ProRule" id="PRU00175"/>
    </source>
</evidence>
<evidence type="ECO:0000313" key="11">
    <source>
        <dbReference type="Proteomes" id="UP000094569"/>
    </source>
</evidence>
<name>A0A1E3B847_ASPCR</name>
<accession>A0A1E3B847</accession>
<protein>
    <recommendedName>
        <fullName evidence="2">RING-type E3 ubiquitin transferase</fullName>
        <ecNumber evidence="2">2.3.2.27</ecNumber>
    </recommendedName>
</protein>
<sequence length="377" mass="43502">MPDDVELRQEILQRTLEEVAQEKKQHQNHRNENAEEEGAANPCVICLDAIAEPGIAIPCGHANFDFLCLLSWLEQRPSCPLCKKDVISVKYDLDAAEGPKVYKLPPPAPPTAPTSTTAPPSHRPHRPDFRRGRRPPREAQRPRAPEPDDPLLRRRHVYRNQLYSLRVGSNRLSQYRELTPELFNRDEQLVSRARKWIRRELRVFSFLNPDPEEEDEGPGPSRNNRVARPGQQRLENRRGNNAEFLLEYVIAILRTVDVKGSAGQAEELLRDFLGRDNARLFLHELSSWLRSPYMSLEDWDRNVQYEDTVGRPSRGPGPRGPEPDRRSTPVFGPDRRSGRGRVSKPYSPRRPYDRGRSRDALTQARRIQSARDRYIPD</sequence>
<dbReference type="PANTHER" id="PTHR46077">
    <property type="entry name" value="E3 UBIQUITIN-PROTEIN LIGASE TOPORS"/>
    <property type="match status" value="1"/>
</dbReference>
<dbReference type="EC" id="2.3.2.27" evidence="2"/>
<keyword evidence="6" id="KW-0863">Zinc-finger</keyword>
<organism evidence="10 11">
    <name type="scientific">Aspergillus cristatus</name>
    <name type="common">Chinese Fuzhuan brick tea-fermentation fungus</name>
    <name type="synonym">Eurotium cristatum</name>
    <dbReference type="NCBI Taxonomy" id="573508"/>
    <lineage>
        <taxon>Eukaryota</taxon>
        <taxon>Fungi</taxon>
        <taxon>Dikarya</taxon>
        <taxon>Ascomycota</taxon>
        <taxon>Pezizomycotina</taxon>
        <taxon>Eurotiomycetes</taxon>
        <taxon>Eurotiomycetidae</taxon>
        <taxon>Eurotiales</taxon>
        <taxon>Aspergillaceae</taxon>
        <taxon>Aspergillus</taxon>
        <taxon>Aspergillus subgen. Aspergillus</taxon>
    </lineage>
</organism>
<dbReference type="InterPro" id="IPR001841">
    <property type="entry name" value="Znf_RING"/>
</dbReference>
<keyword evidence="3" id="KW-0808">Transferase</keyword>
<evidence type="ECO:0000256" key="4">
    <source>
        <dbReference type="ARBA" id="ARBA00023015"/>
    </source>
</evidence>
<evidence type="ECO:0000256" key="7">
    <source>
        <dbReference type="SAM" id="Coils"/>
    </source>
</evidence>
<reference evidence="10 11" key="1">
    <citation type="journal article" date="2016" name="BMC Genomics">
        <title>Comparative genomic and transcriptomic analyses of the Fuzhuan brick tea-fermentation fungus Aspergillus cristatus.</title>
        <authorList>
            <person name="Ge Y."/>
            <person name="Wang Y."/>
            <person name="Liu Y."/>
            <person name="Tan Y."/>
            <person name="Ren X."/>
            <person name="Zhang X."/>
            <person name="Hyde K.D."/>
            <person name="Liu Y."/>
            <person name="Liu Z."/>
        </authorList>
    </citation>
    <scope>NUCLEOTIDE SEQUENCE [LARGE SCALE GENOMIC DNA]</scope>
    <source>
        <strain evidence="10 11">GZAAS20.1005</strain>
    </source>
</reference>
<evidence type="ECO:0000313" key="10">
    <source>
        <dbReference type="EMBL" id="ODM16971.1"/>
    </source>
</evidence>
<dbReference type="PROSITE" id="PS50089">
    <property type="entry name" value="ZF_RING_2"/>
    <property type="match status" value="1"/>
</dbReference>
<dbReference type="Gene3D" id="3.30.40.10">
    <property type="entry name" value="Zinc/RING finger domain, C3HC4 (zinc finger)"/>
    <property type="match status" value="1"/>
</dbReference>
<dbReference type="Pfam" id="PF13639">
    <property type="entry name" value="zf-RING_2"/>
    <property type="match status" value="1"/>
</dbReference>
<evidence type="ECO:0000256" key="1">
    <source>
        <dbReference type="ARBA" id="ARBA00000900"/>
    </source>
</evidence>
<dbReference type="SMART" id="SM00184">
    <property type="entry name" value="RING"/>
    <property type="match status" value="1"/>
</dbReference>
<evidence type="ECO:0000256" key="3">
    <source>
        <dbReference type="ARBA" id="ARBA00022679"/>
    </source>
</evidence>
<keyword evidence="6" id="KW-0479">Metal-binding</keyword>
<dbReference type="GO" id="GO:0061630">
    <property type="term" value="F:ubiquitin protein ligase activity"/>
    <property type="evidence" value="ECO:0007669"/>
    <property type="project" value="UniProtKB-EC"/>
</dbReference>
<evidence type="ECO:0000256" key="8">
    <source>
        <dbReference type="SAM" id="MobiDB-lite"/>
    </source>
</evidence>
<evidence type="ECO:0000256" key="5">
    <source>
        <dbReference type="ARBA" id="ARBA00023163"/>
    </source>
</evidence>